<feature type="domain" description="CTF/NF-I" evidence="1">
    <location>
        <begin position="116"/>
        <end position="212"/>
    </location>
</feature>
<dbReference type="EMBL" id="LNIX01000020">
    <property type="protein sequence ID" value="OXA43908.1"/>
    <property type="molecule type" value="Genomic_DNA"/>
</dbReference>
<dbReference type="GO" id="GO:0000981">
    <property type="term" value="F:DNA-binding transcription factor activity, RNA polymerase II-specific"/>
    <property type="evidence" value="ECO:0007669"/>
    <property type="project" value="TreeGrafter"/>
</dbReference>
<dbReference type="InterPro" id="IPR000647">
    <property type="entry name" value="CTF/NFI"/>
</dbReference>
<dbReference type="AlphaFoldDB" id="A0A226DFZ9"/>
<reference evidence="2 3" key="1">
    <citation type="submission" date="2015-12" db="EMBL/GenBank/DDBJ databases">
        <title>The genome of Folsomia candida.</title>
        <authorList>
            <person name="Faddeeva A."/>
            <person name="Derks M.F."/>
            <person name="Anvar Y."/>
            <person name="Smit S."/>
            <person name="Van Straalen N."/>
            <person name="Roelofs D."/>
        </authorList>
    </citation>
    <scope>NUCLEOTIDE SEQUENCE [LARGE SCALE GENOMIC DNA]</scope>
    <source>
        <strain evidence="2 3">VU population</strain>
        <tissue evidence="2">Whole body</tissue>
    </source>
</reference>
<dbReference type="PROSITE" id="PS51080">
    <property type="entry name" value="CTF_NFI_2"/>
    <property type="match status" value="1"/>
</dbReference>
<dbReference type="InterPro" id="IPR020604">
    <property type="entry name" value="CTF/NFI_DNA-bd-dom"/>
</dbReference>
<accession>A0A226DFZ9</accession>
<evidence type="ECO:0000313" key="3">
    <source>
        <dbReference type="Proteomes" id="UP000198287"/>
    </source>
</evidence>
<comment type="caution">
    <text evidence="2">The sequence shown here is derived from an EMBL/GenBank/DDBJ whole genome shotgun (WGS) entry which is preliminary data.</text>
</comment>
<dbReference type="PANTHER" id="PTHR11492:SF8">
    <property type="entry name" value="NUCLEAR FACTOR I, ISOFORM B"/>
    <property type="match status" value="1"/>
</dbReference>
<evidence type="ECO:0000313" key="2">
    <source>
        <dbReference type="EMBL" id="OXA43908.1"/>
    </source>
</evidence>
<protein>
    <submittedName>
        <fullName evidence="2">Nuclear factor 1</fullName>
    </submittedName>
</protein>
<sequence>MIPSSWVPWSIHLRRCGAHRTSDGIQGGGEGKSWVGRREKEWWWWKLDKSRRHCDLRLISSLSSTSEKNKREEDPEEVVAVNIHEQKNFETLVARRAAVGPGGCNHVGYHSPHHRQLHHHALNMDEFHPFIEALLPFVKSFSYTWFNLQAAKRKYFKKHEKRMSLDEERRCKEELLMIIMVMVTLFWLSRLYRFLSDNNLPHNKTRNVNCAN</sequence>
<dbReference type="Proteomes" id="UP000198287">
    <property type="component" value="Unassembled WGS sequence"/>
</dbReference>
<dbReference type="Pfam" id="PF10524">
    <property type="entry name" value="NfI_DNAbd_pre-N"/>
    <property type="match status" value="1"/>
</dbReference>
<dbReference type="InterPro" id="IPR019548">
    <property type="entry name" value="CTF/NFI_DNA-bd_N"/>
</dbReference>
<evidence type="ECO:0000259" key="1">
    <source>
        <dbReference type="PROSITE" id="PS51080"/>
    </source>
</evidence>
<dbReference type="PANTHER" id="PTHR11492">
    <property type="entry name" value="NUCLEAR FACTOR I"/>
    <property type="match status" value="1"/>
</dbReference>
<organism evidence="2 3">
    <name type="scientific">Folsomia candida</name>
    <name type="common">Springtail</name>
    <dbReference type="NCBI Taxonomy" id="158441"/>
    <lineage>
        <taxon>Eukaryota</taxon>
        <taxon>Metazoa</taxon>
        <taxon>Ecdysozoa</taxon>
        <taxon>Arthropoda</taxon>
        <taxon>Hexapoda</taxon>
        <taxon>Collembola</taxon>
        <taxon>Entomobryomorpha</taxon>
        <taxon>Isotomoidea</taxon>
        <taxon>Isotomidae</taxon>
        <taxon>Proisotominae</taxon>
        <taxon>Folsomia</taxon>
    </lineage>
</organism>
<name>A0A226DFZ9_FOLCA</name>
<proteinExistence type="predicted"/>
<gene>
    <name evidence="2" type="ORF">Fcan01_21287</name>
</gene>
<keyword evidence="3" id="KW-1185">Reference proteome</keyword>
<dbReference type="GO" id="GO:0005634">
    <property type="term" value="C:nucleus"/>
    <property type="evidence" value="ECO:0007669"/>
    <property type="project" value="InterPro"/>
</dbReference>
<dbReference type="GO" id="GO:0000978">
    <property type="term" value="F:RNA polymerase II cis-regulatory region sequence-specific DNA binding"/>
    <property type="evidence" value="ECO:0007669"/>
    <property type="project" value="TreeGrafter"/>
</dbReference>
<dbReference type="OrthoDB" id="10055441at2759"/>